<evidence type="ECO:0000313" key="2">
    <source>
        <dbReference type="Proteomes" id="UP001249851"/>
    </source>
</evidence>
<reference evidence="1" key="1">
    <citation type="journal article" date="2023" name="G3 (Bethesda)">
        <title>Whole genome assembly and annotation of the endangered Caribbean coral Acropora cervicornis.</title>
        <authorList>
            <person name="Selwyn J.D."/>
            <person name="Vollmer S.V."/>
        </authorList>
    </citation>
    <scope>NUCLEOTIDE SEQUENCE</scope>
    <source>
        <strain evidence="1">K2</strain>
    </source>
</reference>
<dbReference type="AlphaFoldDB" id="A0AAD9QPE0"/>
<accession>A0AAD9QPE0</accession>
<keyword evidence="2" id="KW-1185">Reference proteome</keyword>
<proteinExistence type="predicted"/>
<dbReference type="Proteomes" id="UP001249851">
    <property type="component" value="Unassembled WGS sequence"/>
</dbReference>
<dbReference type="EMBL" id="JARQWQ010000021">
    <property type="protein sequence ID" value="KAK2564885.1"/>
    <property type="molecule type" value="Genomic_DNA"/>
</dbReference>
<evidence type="ECO:0000313" key="1">
    <source>
        <dbReference type="EMBL" id="KAK2564885.1"/>
    </source>
</evidence>
<organism evidence="1 2">
    <name type="scientific">Acropora cervicornis</name>
    <name type="common">Staghorn coral</name>
    <dbReference type="NCBI Taxonomy" id="6130"/>
    <lineage>
        <taxon>Eukaryota</taxon>
        <taxon>Metazoa</taxon>
        <taxon>Cnidaria</taxon>
        <taxon>Anthozoa</taxon>
        <taxon>Hexacorallia</taxon>
        <taxon>Scleractinia</taxon>
        <taxon>Astrocoeniina</taxon>
        <taxon>Acroporidae</taxon>
        <taxon>Acropora</taxon>
    </lineage>
</organism>
<comment type="caution">
    <text evidence="1">The sequence shown here is derived from an EMBL/GenBank/DDBJ whole genome shotgun (WGS) entry which is preliminary data.</text>
</comment>
<name>A0AAD9QPE0_ACRCE</name>
<gene>
    <name evidence="1" type="ORF">P5673_011587</name>
</gene>
<reference evidence="1" key="2">
    <citation type="journal article" date="2023" name="Science">
        <title>Genomic signatures of disease resistance in endangered staghorn corals.</title>
        <authorList>
            <person name="Vollmer S.V."/>
            <person name="Selwyn J.D."/>
            <person name="Despard B.A."/>
            <person name="Roesel C.L."/>
        </authorList>
    </citation>
    <scope>NUCLEOTIDE SEQUENCE</scope>
    <source>
        <strain evidence="1">K2</strain>
    </source>
</reference>
<sequence length="162" mass="18529">MFAIPKIYSYPLAEALLLFSKEITPAYQTTGTTQWTVKDLYSAFSEIKKSKLRSHIKPQAQHDVDIELDKKVNARQVSLTSTSRIHLQIDFIYKDRFVLEANLGSTCQLISIFGHFWPMRVRVCLNFAKDRIRLASERKVDVLCIGKSAEGVTELLTFISKT</sequence>
<protein>
    <submittedName>
        <fullName evidence="1">Uncharacterized protein</fullName>
    </submittedName>
</protein>